<dbReference type="InterPro" id="IPR011234">
    <property type="entry name" value="Fumarylacetoacetase-like_C"/>
</dbReference>
<proteinExistence type="inferred from homology"/>
<dbReference type="EMBL" id="DSJL01000011">
    <property type="protein sequence ID" value="HEF65526.1"/>
    <property type="molecule type" value="Genomic_DNA"/>
</dbReference>
<dbReference type="AlphaFoldDB" id="A0A7C2BDS0"/>
<keyword evidence="2" id="KW-0479">Metal-binding</keyword>
<comment type="similarity">
    <text evidence="1">Belongs to the FAH family.</text>
</comment>
<feature type="domain" description="Fumarylacetoacetase-like C-terminal" evidence="3">
    <location>
        <begin position="57"/>
        <end position="252"/>
    </location>
</feature>
<dbReference type="Gene3D" id="3.90.850.10">
    <property type="entry name" value="Fumarylacetoacetase-like, C-terminal domain"/>
    <property type="match status" value="1"/>
</dbReference>
<evidence type="ECO:0000313" key="4">
    <source>
        <dbReference type="EMBL" id="HEF65526.1"/>
    </source>
</evidence>
<reference evidence="4" key="1">
    <citation type="journal article" date="2020" name="mSystems">
        <title>Genome- and Community-Level Interaction Insights into Carbon Utilization and Element Cycling Functions of Hydrothermarchaeota in Hydrothermal Sediment.</title>
        <authorList>
            <person name="Zhou Z."/>
            <person name="Liu Y."/>
            <person name="Xu W."/>
            <person name="Pan J."/>
            <person name="Luo Z.H."/>
            <person name="Li M."/>
        </authorList>
    </citation>
    <scope>NUCLEOTIDE SEQUENCE [LARGE SCALE GENOMIC DNA]</scope>
    <source>
        <strain evidence="4">SpSt-222</strain>
    </source>
</reference>
<dbReference type="GO" id="GO:0016787">
    <property type="term" value="F:hydrolase activity"/>
    <property type="evidence" value="ECO:0007669"/>
    <property type="project" value="UniProtKB-KW"/>
</dbReference>
<dbReference type="PANTHER" id="PTHR11820">
    <property type="entry name" value="ACYLPYRUVASE"/>
    <property type="match status" value="1"/>
</dbReference>
<gene>
    <name evidence="4" type="ORF">ENP47_08020</name>
</gene>
<evidence type="ECO:0000259" key="3">
    <source>
        <dbReference type="Pfam" id="PF01557"/>
    </source>
</evidence>
<keyword evidence="4" id="KW-0378">Hydrolase</keyword>
<dbReference type="FunFam" id="3.90.850.10:FF:000002">
    <property type="entry name" value="2-hydroxyhepta-2,4-diene-1,7-dioate isomerase"/>
    <property type="match status" value="1"/>
</dbReference>
<name>A0A7C2BDS0_THERO</name>
<dbReference type="GO" id="GO:0016853">
    <property type="term" value="F:isomerase activity"/>
    <property type="evidence" value="ECO:0007669"/>
    <property type="project" value="UniProtKB-ARBA"/>
</dbReference>
<dbReference type="GO" id="GO:0046872">
    <property type="term" value="F:metal ion binding"/>
    <property type="evidence" value="ECO:0007669"/>
    <property type="project" value="UniProtKB-KW"/>
</dbReference>
<protein>
    <submittedName>
        <fullName evidence="4">FAA hydrolase family protein</fullName>
    </submittedName>
</protein>
<dbReference type="SUPFAM" id="SSF56529">
    <property type="entry name" value="FAH"/>
    <property type="match status" value="1"/>
</dbReference>
<comment type="caution">
    <text evidence="4">The sequence shown here is derived from an EMBL/GenBank/DDBJ whole genome shotgun (WGS) entry which is preliminary data.</text>
</comment>
<dbReference type="Pfam" id="PF01557">
    <property type="entry name" value="FAA_hydrolase"/>
    <property type="match status" value="1"/>
</dbReference>
<evidence type="ECO:0000256" key="1">
    <source>
        <dbReference type="ARBA" id="ARBA00010211"/>
    </source>
</evidence>
<sequence length="259" mass="28576">MRLARILVDGVPKAVIVEEGIAYEAQGDWFIERPRRGRALGPFESFSVLPPVERPSKIVAVGLNYAAHVTENDPTRKIPDEPVLFLKPPSALLGHGGTILLPPGNRIDYEAELCLVVGRRARRVPESEALGYLLGYTCGNDVSHRDFQYKDGQWVRGKGFDTFCPLGPWIETELDPSDLAIRSRLNGELRQNSRTSQMLFSPAFLVSFISHVMTLEPGDIIMTGTPYGVGPMKPGDVIEVEIEGIGVLRNLVGARDDRV</sequence>
<accession>A0A7C2BDS0</accession>
<dbReference type="InterPro" id="IPR036663">
    <property type="entry name" value="Fumarylacetoacetase_C_sf"/>
</dbReference>
<evidence type="ECO:0000256" key="2">
    <source>
        <dbReference type="ARBA" id="ARBA00022723"/>
    </source>
</evidence>
<organism evidence="4">
    <name type="scientific">Thermomicrobium roseum</name>
    <dbReference type="NCBI Taxonomy" id="500"/>
    <lineage>
        <taxon>Bacteria</taxon>
        <taxon>Pseudomonadati</taxon>
        <taxon>Thermomicrobiota</taxon>
        <taxon>Thermomicrobia</taxon>
        <taxon>Thermomicrobiales</taxon>
        <taxon>Thermomicrobiaceae</taxon>
        <taxon>Thermomicrobium</taxon>
    </lineage>
</organism>
<dbReference type="GO" id="GO:0019752">
    <property type="term" value="P:carboxylic acid metabolic process"/>
    <property type="evidence" value="ECO:0007669"/>
    <property type="project" value="UniProtKB-ARBA"/>
</dbReference>